<evidence type="ECO:0000313" key="10">
    <source>
        <dbReference type="EMBL" id="APT56532.1"/>
    </source>
</evidence>
<accession>A0A1L7ACM5</accession>
<dbReference type="RefSeq" id="WP_075797476.1">
    <property type="nucleotide sequence ID" value="NZ_CP015583.1"/>
</dbReference>
<evidence type="ECO:0000313" key="11">
    <source>
        <dbReference type="EMBL" id="MDT8331671.1"/>
    </source>
</evidence>
<proteinExistence type="inferred from homology"/>
<evidence type="ECO:0000256" key="5">
    <source>
        <dbReference type="ARBA" id="ARBA00022692"/>
    </source>
</evidence>
<keyword evidence="5 8" id="KW-0812">Transmembrane</keyword>
<keyword evidence="6 8" id="KW-1133">Transmembrane helix</keyword>
<evidence type="ECO:0000256" key="2">
    <source>
        <dbReference type="ARBA" id="ARBA00007069"/>
    </source>
</evidence>
<comment type="subcellular location">
    <subcellularLocation>
        <location evidence="1 8">Cell membrane</location>
        <topology evidence="1 8">Multi-pass membrane protein</topology>
    </subcellularLocation>
</comment>
<keyword evidence="7 8" id="KW-0472">Membrane</keyword>
<dbReference type="STRING" id="257708.RGI145_04850"/>
<reference evidence="11" key="3">
    <citation type="submission" date="2023-09" db="EMBL/GenBank/DDBJ databases">
        <authorList>
            <person name="Schober I."/>
            <person name="Bunk B."/>
        </authorList>
    </citation>
    <scope>NUCLEOTIDE SEQUENCE</scope>
    <source>
        <strain evidence="11">DSM 103800</strain>
    </source>
</reference>
<evidence type="ECO:0000256" key="7">
    <source>
        <dbReference type="ARBA" id="ARBA00023136"/>
    </source>
</evidence>
<dbReference type="GO" id="GO:0055085">
    <property type="term" value="P:transmembrane transport"/>
    <property type="evidence" value="ECO:0007669"/>
    <property type="project" value="InterPro"/>
</dbReference>
<protein>
    <submittedName>
        <fullName evidence="11">ABC transporter permease</fullName>
    </submittedName>
    <submittedName>
        <fullName evidence="10">Polyamine ABC transporter substrate-binding protein</fullName>
    </submittedName>
</protein>
<evidence type="ECO:0000259" key="9">
    <source>
        <dbReference type="PROSITE" id="PS50928"/>
    </source>
</evidence>
<dbReference type="Proteomes" id="UP001258945">
    <property type="component" value="Unassembled WGS sequence"/>
</dbReference>
<evidence type="ECO:0000256" key="3">
    <source>
        <dbReference type="ARBA" id="ARBA00022448"/>
    </source>
</evidence>
<evidence type="ECO:0000256" key="1">
    <source>
        <dbReference type="ARBA" id="ARBA00004651"/>
    </source>
</evidence>
<sequence>MPNRRERLAAALLVAPLLLFLLGVFLLPIGAFLWRAVAETDVAPALPRTLVALRDWDGRDLPGEAAFEALAADLRAARAADQAAGGGGLIPRAAARLNAEIPGFRSTLPATARRLASPEAPARETILAASPDWSKPGSWAAIRRTGGPLSDLNLLAALDLRRDAAGSVAAVPPDQAVFRGVLLRTLWISLLATLLSLLLGYPLAYLIATAPPRLALWMLGAVTLPLWISDVPRIASWIVLLQRDGVVNTLLTATGLLREPASFLFTRGTVLLATVNLLLPFAVLPIYASLRALDWRLPRAGLSLGASPWRVFRRVTLPLSMPGVGAGALLVFIQALGFYVTPALLGGPNDQMLPYFIGFYANRTVNWGLAAALSVVLLLAVAIVVALYARLVGFNKVRMA</sequence>
<dbReference type="GO" id="GO:0005886">
    <property type="term" value="C:plasma membrane"/>
    <property type="evidence" value="ECO:0007669"/>
    <property type="project" value="UniProtKB-SubCell"/>
</dbReference>
<dbReference type="EMBL" id="CP015583">
    <property type="protein sequence ID" value="APT56532.1"/>
    <property type="molecule type" value="Genomic_DNA"/>
</dbReference>
<dbReference type="SUPFAM" id="SSF161098">
    <property type="entry name" value="MetI-like"/>
    <property type="match status" value="1"/>
</dbReference>
<evidence type="ECO:0000313" key="13">
    <source>
        <dbReference type="Proteomes" id="UP001258945"/>
    </source>
</evidence>
<organism evidence="10 12">
    <name type="scientific">Roseomonas gilardii</name>
    <dbReference type="NCBI Taxonomy" id="257708"/>
    <lineage>
        <taxon>Bacteria</taxon>
        <taxon>Pseudomonadati</taxon>
        <taxon>Pseudomonadota</taxon>
        <taxon>Alphaproteobacteria</taxon>
        <taxon>Acetobacterales</taxon>
        <taxon>Roseomonadaceae</taxon>
        <taxon>Roseomonas</taxon>
    </lineage>
</organism>
<evidence type="ECO:0000313" key="12">
    <source>
        <dbReference type="Proteomes" id="UP000185494"/>
    </source>
</evidence>
<evidence type="ECO:0000256" key="4">
    <source>
        <dbReference type="ARBA" id="ARBA00022475"/>
    </source>
</evidence>
<dbReference type="CDD" id="cd06261">
    <property type="entry name" value="TM_PBP2"/>
    <property type="match status" value="1"/>
</dbReference>
<dbReference type="InterPro" id="IPR000515">
    <property type="entry name" value="MetI-like"/>
</dbReference>
<dbReference type="PROSITE" id="PS50928">
    <property type="entry name" value="ABC_TM1"/>
    <property type="match status" value="1"/>
</dbReference>
<dbReference type="PANTHER" id="PTHR42929:SF5">
    <property type="entry name" value="ABC TRANSPORTER PERMEASE PROTEIN"/>
    <property type="match status" value="1"/>
</dbReference>
<dbReference type="EMBL" id="JAVVDO010000016">
    <property type="protein sequence ID" value="MDT8331671.1"/>
    <property type="molecule type" value="Genomic_DNA"/>
</dbReference>
<dbReference type="KEGG" id="rgi:RGI145_04850"/>
<keyword evidence="13" id="KW-1185">Reference proteome</keyword>
<dbReference type="Gene3D" id="1.10.3720.10">
    <property type="entry name" value="MetI-like"/>
    <property type="match status" value="1"/>
</dbReference>
<feature type="transmembrane region" description="Helical" evidence="8">
    <location>
        <begin position="365"/>
        <end position="389"/>
    </location>
</feature>
<evidence type="ECO:0000256" key="6">
    <source>
        <dbReference type="ARBA" id="ARBA00022989"/>
    </source>
</evidence>
<feature type="transmembrane region" description="Helical" evidence="8">
    <location>
        <begin position="270"/>
        <end position="290"/>
    </location>
</feature>
<keyword evidence="4" id="KW-1003">Cell membrane</keyword>
<feature type="domain" description="ABC transmembrane type-1" evidence="9">
    <location>
        <begin position="182"/>
        <end position="388"/>
    </location>
</feature>
<dbReference type="InterPro" id="IPR035906">
    <property type="entry name" value="MetI-like_sf"/>
</dbReference>
<reference evidence="11 13" key="2">
    <citation type="journal article" date="2019" name="Microb. Pathog.">
        <title>Comparison of VITEK 2, MALDI-TOF MS, 16S rRNA gene sequencing, and whole-genome sequencing for identification of Roseomonas mucosa.</title>
        <authorList>
            <person name="Rudolph W.W."/>
            <person name="Gunzer F."/>
            <person name="Trauth M."/>
            <person name="Bunk B."/>
            <person name="Bigge R."/>
            <person name="Schrottner P."/>
        </authorList>
    </citation>
    <scope>NUCLEOTIDE SEQUENCE [LARGE SCALE GENOMIC DNA]</scope>
    <source>
        <strain evidence="11 13">DSM 103800</strain>
    </source>
</reference>
<gene>
    <name evidence="10" type="ORF">RGI145_04850</name>
    <name evidence="11" type="ORF">RQ831_11450</name>
</gene>
<reference evidence="10 12" key="1">
    <citation type="submission" date="2016-05" db="EMBL/GenBank/DDBJ databases">
        <title>Complete Genome and Methylome Analysis of Psychrotrophic Bacterial Isolates from Antarctic Lake Untersee.</title>
        <authorList>
            <person name="Fomenkov A."/>
            <person name="Akimov V.N."/>
            <person name="Vasilyeva L.V."/>
            <person name="Andersen D."/>
            <person name="Vincze T."/>
            <person name="Roberts R.J."/>
        </authorList>
    </citation>
    <scope>NUCLEOTIDE SEQUENCE [LARGE SCALE GENOMIC DNA]</scope>
    <source>
        <strain evidence="10 12">U14-5</strain>
    </source>
</reference>
<feature type="transmembrane region" description="Helical" evidence="8">
    <location>
        <begin position="186"/>
        <end position="207"/>
    </location>
</feature>
<keyword evidence="3 8" id="KW-0813">Transport</keyword>
<evidence type="ECO:0000256" key="8">
    <source>
        <dbReference type="RuleBase" id="RU363032"/>
    </source>
</evidence>
<dbReference type="PANTHER" id="PTHR42929">
    <property type="entry name" value="INNER MEMBRANE ABC TRANSPORTER PERMEASE PROTEIN YDCU-RELATED-RELATED"/>
    <property type="match status" value="1"/>
</dbReference>
<feature type="transmembrane region" description="Helical" evidence="8">
    <location>
        <begin position="323"/>
        <end position="345"/>
    </location>
</feature>
<comment type="similarity">
    <text evidence="2">Belongs to the binding-protein-dependent transport system permease family. CysTW subfamily.</text>
</comment>
<name>A0A1L7ACM5_9PROT</name>
<dbReference type="AlphaFoldDB" id="A0A1L7ACM5"/>
<dbReference type="eggNOG" id="COG1176">
    <property type="taxonomic scope" value="Bacteria"/>
</dbReference>
<feature type="transmembrane region" description="Helical" evidence="8">
    <location>
        <begin position="214"/>
        <end position="240"/>
    </location>
</feature>
<dbReference type="Proteomes" id="UP000185494">
    <property type="component" value="Chromosome 1"/>
</dbReference>
<dbReference type="Pfam" id="PF00528">
    <property type="entry name" value="BPD_transp_1"/>
    <property type="match status" value="1"/>
</dbReference>